<feature type="compositionally biased region" description="Basic and acidic residues" evidence="1">
    <location>
        <begin position="220"/>
        <end position="235"/>
    </location>
</feature>
<keyword evidence="3" id="KW-1185">Reference proteome</keyword>
<evidence type="ECO:0000313" key="2">
    <source>
        <dbReference type="EMBL" id="KAF2646679.1"/>
    </source>
</evidence>
<feature type="region of interest" description="Disordered" evidence="1">
    <location>
        <begin position="1"/>
        <end position="20"/>
    </location>
</feature>
<gene>
    <name evidence="2" type="ORF">P280DRAFT_525624</name>
</gene>
<name>A0A6A6SFY2_9PLEO</name>
<feature type="compositionally biased region" description="Low complexity" evidence="1">
    <location>
        <begin position="1"/>
        <end position="13"/>
    </location>
</feature>
<dbReference type="Proteomes" id="UP000799753">
    <property type="component" value="Unassembled WGS sequence"/>
</dbReference>
<feature type="compositionally biased region" description="Basic and acidic residues" evidence="1">
    <location>
        <begin position="75"/>
        <end position="97"/>
    </location>
</feature>
<proteinExistence type="predicted"/>
<evidence type="ECO:0000256" key="1">
    <source>
        <dbReference type="SAM" id="MobiDB-lite"/>
    </source>
</evidence>
<sequence length="248" mass="28602">MSSPSYRYSASPPHHAEIDPETEDFNSYVARLNDLINRAFDDILNRIIDYEDELRRQLNILAAHQLPQVHRFIGRHDRGDSHDHGLGPRSHPDDYQLHGRHHSFRSSHEPGFQPFLGARQSSRPSREPYLNDSFGNGRSSRSFHEPDFHSSGNDRPNYRYSGEPDREAQPGDGGTFRSPPMVYQGRYGYGDRSRSDRMRGLSGEGYEDYETDVDSENDEDSRRMPSRREDSRHGDLGYGPSYPGRFQE</sequence>
<feature type="compositionally biased region" description="Basic and acidic residues" evidence="1">
    <location>
        <begin position="189"/>
        <end position="199"/>
    </location>
</feature>
<reference evidence="2" key="1">
    <citation type="journal article" date="2020" name="Stud. Mycol.">
        <title>101 Dothideomycetes genomes: a test case for predicting lifestyles and emergence of pathogens.</title>
        <authorList>
            <person name="Haridas S."/>
            <person name="Albert R."/>
            <person name="Binder M."/>
            <person name="Bloem J."/>
            <person name="Labutti K."/>
            <person name="Salamov A."/>
            <person name="Andreopoulos B."/>
            <person name="Baker S."/>
            <person name="Barry K."/>
            <person name="Bills G."/>
            <person name="Bluhm B."/>
            <person name="Cannon C."/>
            <person name="Castanera R."/>
            <person name="Culley D."/>
            <person name="Daum C."/>
            <person name="Ezra D."/>
            <person name="Gonzalez J."/>
            <person name="Henrissat B."/>
            <person name="Kuo A."/>
            <person name="Liang C."/>
            <person name="Lipzen A."/>
            <person name="Lutzoni F."/>
            <person name="Magnuson J."/>
            <person name="Mondo S."/>
            <person name="Nolan M."/>
            <person name="Ohm R."/>
            <person name="Pangilinan J."/>
            <person name="Park H.-J."/>
            <person name="Ramirez L."/>
            <person name="Alfaro M."/>
            <person name="Sun H."/>
            <person name="Tritt A."/>
            <person name="Yoshinaga Y."/>
            <person name="Zwiers L.-H."/>
            <person name="Turgeon B."/>
            <person name="Goodwin S."/>
            <person name="Spatafora J."/>
            <person name="Crous P."/>
            <person name="Grigoriev I."/>
        </authorList>
    </citation>
    <scope>NUCLEOTIDE SEQUENCE</scope>
    <source>
        <strain evidence="2">CBS 473.64</strain>
    </source>
</reference>
<organism evidence="2 3">
    <name type="scientific">Massarina eburnea CBS 473.64</name>
    <dbReference type="NCBI Taxonomy" id="1395130"/>
    <lineage>
        <taxon>Eukaryota</taxon>
        <taxon>Fungi</taxon>
        <taxon>Dikarya</taxon>
        <taxon>Ascomycota</taxon>
        <taxon>Pezizomycotina</taxon>
        <taxon>Dothideomycetes</taxon>
        <taxon>Pleosporomycetidae</taxon>
        <taxon>Pleosporales</taxon>
        <taxon>Massarineae</taxon>
        <taxon>Massarinaceae</taxon>
        <taxon>Massarina</taxon>
    </lineage>
</organism>
<evidence type="ECO:0000313" key="3">
    <source>
        <dbReference type="Proteomes" id="UP000799753"/>
    </source>
</evidence>
<accession>A0A6A6SFY2</accession>
<feature type="compositionally biased region" description="Acidic residues" evidence="1">
    <location>
        <begin position="205"/>
        <end position="219"/>
    </location>
</feature>
<dbReference type="AlphaFoldDB" id="A0A6A6SFY2"/>
<protein>
    <submittedName>
        <fullName evidence="2">Uncharacterized protein</fullName>
    </submittedName>
</protein>
<feature type="region of interest" description="Disordered" evidence="1">
    <location>
        <begin position="75"/>
        <end position="248"/>
    </location>
</feature>
<dbReference type="EMBL" id="MU006776">
    <property type="protein sequence ID" value="KAF2646679.1"/>
    <property type="molecule type" value="Genomic_DNA"/>
</dbReference>